<feature type="transmembrane region" description="Helical" evidence="1">
    <location>
        <begin position="26"/>
        <end position="44"/>
    </location>
</feature>
<dbReference type="Proteomes" id="UP000177682">
    <property type="component" value="Unassembled WGS sequence"/>
</dbReference>
<proteinExistence type="predicted"/>
<name>A0A1F5PKJ0_9BACT</name>
<feature type="transmembrane region" description="Helical" evidence="1">
    <location>
        <begin position="340"/>
        <end position="366"/>
    </location>
</feature>
<evidence type="ECO:0000313" key="2">
    <source>
        <dbReference type="EMBL" id="OGE90210.1"/>
    </source>
</evidence>
<feature type="transmembrane region" description="Helical" evidence="1">
    <location>
        <begin position="222"/>
        <end position="243"/>
    </location>
</feature>
<evidence type="ECO:0000256" key="1">
    <source>
        <dbReference type="SAM" id="Phobius"/>
    </source>
</evidence>
<feature type="transmembrane region" description="Helical" evidence="1">
    <location>
        <begin position="250"/>
        <end position="267"/>
    </location>
</feature>
<feature type="transmembrane region" description="Helical" evidence="1">
    <location>
        <begin position="96"/>
        <end position="116"/>
    </location>
</feature>
<feature type="transmembrane region" description="Helical" evidence="1">
    <location>
        <begin position="165"/>
        <end position="184"/>
    </location>
</feature>
<comment type="caution">
    <text evidence="2">The sequence shown here is derived from an EMBL/GenBank/DDBJ whole genome shotgun (WGS) entry which is preliminary data.</text>
</comment>
<keyword evidence="1" id="KW-1133">Transmembrane helix</keyword>
<feature type="transmembrane region" description="Helical" evidence="1">
    <location>
        <begin position="287"/>
        <end position="303"/>
    </location>
</feature>
<dbReference type="EMBL" id="MFEY01000007">
    <property type="protein sequence ID" value="OGE90210.1"/>
    <property type="molecule type" value="Genomic_DNA"/>
</dbReference>
<feature type="transmembrane region" description="Helical" evidence="1">
    <location>
        <begin position="315"/>
        <end position="334"/>
    </location>
</feature>
<organism evidence="2 3">
    <name type="scientific">Candidatus Doudnabacteria bacterium RIFCSPHIGHO2_12_FULL_48_16</name>
    <dbReference type="NCBI Taxonomy" id="1817838"/>
    <lineage>
        <taxon>Bacteria</taxon>
        <taxon>Candidatus Doudnaibacteriota</taxon>
    </lineage>
</organism>
<feature type="transmembrane region" description="Helical" evidence="1">
    <location>
        <begin position="64"/>
        <end position="84"/>
    </location>
</feature>
<feature type="transmembrane region" description="Helical" evidence="1">
    <location>
        <begin position="196"/>
        <end position="216"/>
    </location>
</feature>
<feature type="transmembrane region" description="Helical" evidence="1">
    <location>
        <begin position="128"/>
        <end position="145"/>
    </location>
</feature>
<dbReference type="AlphaFoldDB" id="A0A1F5PKJ0"/>
<reference evidence="2 3" key="1">
    <citation type="journal article" date="2016" name="Nat. Commun.">
        <title>Thousands of microbial genomes shed light on interconnected biogeochemical processes in an aquifer system.</title>
        <authorList>
            <person name="Anantharaman K."/>
            <person name="Brown C.T."/>
            <person name="Hug L.A."/>
            <person name="Sharon I."/>
            <person name="Castelle C.J."/>
            <person name="Probst A.J."/>
            <person name="Thomas B.C."/>
            <person name="Singh A."/>
            <person name="Wilkins M.J."/>
            <person name="Karaoz U."/>
            <person name="Brodie E.L."/>
            <person name="Williams K.H."/>
            <person name="Hubbard S.S."/>
            <person name="Banfield J.F."/>
        </authorList>
    </citation>
    <scope>NUCLEOTIDE SEQUENCE [LARGE SCALE GENOMIC DNA]</scope>
</reference>
<accession>A0A1F5PKJ0</accession>
<protein>
    <submittedName>
        <fullName evidence="2">Uncharacterized protein</fullName>
    </submittedName>
</protein>
<sequence>MLLAHADQIVRQVSQSQLVVVGTPQTAFLASLVVAAVLFGVYFLMDALPRRQRQHLPKNKELRLIKAMIVFVMLGIMAAGWDIWWHRAIGRDSFWILPHVFLYSSTILAILIGIHIWRHTREKIWKKIAFVLTLIPLSAPLDNFWHSIYGVEDLSRPVSLSWSPAHALLSLSALAALGLLFVELKKFHKDKDFNFYGHLCLGAIMGGIFFLILPFHPTEGWGQVWGFAGAGVIACWLVGYLLIAERAMKGHASAVWVTMMFLLLSLVSYGKETSLNIIMIPHDRPPLWLFIFSFILPALLLDVTKGRFGYPARGFLAGTLWAALLVGLSTQFFAPEFQYGLYEIVIALFAAALGGLLVGTIFQLWARYAKTDHPL</sequence>
<evidence type="ECO:0000313" key="3">
    <source>
        <dbReference type="Proteomes" id="UP000177682"/>
    </source>
</evidence>
<gene>
    <name evidence="2" type="ORF">A3E29_03870</name>
</gene>
<keyword evidence="1" id="KW-0472">Membrane</keyword>
<keyword evidence="1" id="KW-0812">Transmembrane</keyword>